<evidence type="ECO:0000313" key="1">
    <source>
        <dbReference type="EMBL" id="CDI58572.1"/>
    </source>
</evidence>
<dbReference type="RefSeq" id="WP_023190912.1">
    <property type="nucleotide sequence ID" value="NZ_HG530838.1"/>
</dbReference>
<protein>
    <submittedName>
        <fullName evidence="1">Uncharacterized protein</fullName>
    </submittedName>
</protein>
<organism evidence="1 2">
    <name type="scientific">Lactobacillus helveticus CIRM-BIA 951</name>
    <dbReference type="NCBI Taxonomy" id="1226334"/>
    <lineage>
        <taxon>Bacteria</taxon>
        <taxon>Bacillati</taxon>
        <taxon>Bacillota</taxon>
        <taxon>Bacilli</taxon>
        <taxon>Lactobacillales</taxon>
        <taxon>Lactobacillaceae</taxon>
        <taxon>Lactobacillus</taxon>
    </lineage>
</organism>
<sequence length="99" mass="11396">MDTYKLNYLNATVGMFGDFSNFKDVIDYVFEINTYKKALDIFDCDDIQDLSETVTNDQGMFDDEKARQLCIDCLDGEDLDDEDPEAEWGDEMYCRAAGK</sequence>
<reference evidence="1" key="1">
    <citation type="submission" date="2013-09" db="EMBL/GenBank/DDBJ databases">
        <title>Draft Genome Sequence of five Lactobacillus helveticus strains CIRM-BIA 101T, 103, 104, 951 and 953 isolated from milk product.</title>
        <authorList>
            <person name="Valence F."/>
            <person name="Chuat V."/>
            <person name="Ma L."/>
            <person name="Creno S."/>
            <person name="Falentin H."/>
            <person name="Lortal S."/>
            <person name="Bizet C."/>
            <person name="Clermont D."/>
            <person name="Loux V."/>
            <person name="Bouchier C."/>
            <person name="Cousin S."/>
        </authorList>
    </citation>
    <scope>NUCLEOTIDE SEQUENCE [LARGE SCALE GENOMIC DNA]</scope>
    <source>
        <strain evidence="1">CIRM-BIA 951</strain>
    </source>
</reference>
<dbReference type="HOGENOM" id="CLU_2316696_0_0_9"/>
<comment type="caution">
    <text evidence="1">The sequence shown here is derived from an EMBL/GenBank/DDBJ whole genome shotgun (WGS) entry which is preliminary data.</text>
</comment>
<proteinExistence type="predicted"/>
<dbReference type="EMBL" id="CBUK010000083">
    <property type="protein sequence ID" value="CDI58572.1"/>
    <property type="molecule type" value="Genomic_DNA"/>
</dbReference>
<dbReference type="Proteomes" id="UP000017248">
    <property type="component" value="Unassembled WGS sequence"/>
</dbReference>
<dbReference type="AlphaFoldDB" id="U6F340"/>
<gene>
    <name evidence="1" type="ORF">LHCIRMBIA951_00804</name>
</gene>
<evidence type="ECO:0000313" key="2">
    <source>
        <dbReference type="Proteomes" id="UP000017248"/>
    </source>
</evidence>
<keyword evidence="2" id="KW-1185">Reference proteome</keyword>
<accession>U6F340</accession>
<name>U6F340_LACHE</name>